<name>A0A0F9RRJ5_9ZZZZ</name>
<dbReference type="InterPro" id="IPR043128">
    <property type="entry name" value="Rev_trsase/Diguanyl_cyclase"/>
</dbReference>
<dbReference type="SUPFAM" id="SSF55073">
    <property type="entry name" value="Nucleotide cyclase"/>
    <property type="match status" value="1"/>
</dbReference>
<dbReference type="EMBL" id="LAZR01001019">
    <property type="protein sequence ID" value="KKN52452.1"/>
    <property type="molecule type" value="Genomic_DNA"/>
</dbReference>
<proteinExistence type="predicted"/>
<accession>A0A0F9RRJ5</accession>
<reference evidence="2" key="1">
    <citation type="journal article" date="2015" name="Nature">
        <title>Complex archaea that bridge the gap between prokaryotes and eukaryotes.</title>
        <authorList>
            <person name="Spang A."/>
            <person name="Saw J.H."/>
            <person name="Jorgensen S.L."/>
            <person name="Zaremba-Niedzwiedzka K."/>
            <person name="Martijn J."/>
            <person name="Lind A.E."/>
            <person name="van Eijk R."/>
            <person name="Schleper C."/>
            <person name="Guy L."/>
            <person name="Ettema T.J."/>
        </authorList>
    </citation>
    <scope>NUCLEOTIDE SEQUENCE</scope>
</reference>
<dbReference type="NCBIfam" id="TIGR00254">
    <property type="entry name" value="GGDEF"/>
    <property type="match status" value="1"/>
</dbReference>
<dbReference type="SMART" id="SM00267">
    <property type="entry name" value="GGDEF"/>
    <property type="match status" value="1"/>
</dbReference>
<feature type="domain" description="GGDEF" evidence="1">
    <location>
        <begin position="176"/>
        <end position="308"/>
    </location>
</feature>
<dbReference type="Gene3D" id="3.30.70.270">
    <property type="match status" value="1"/>
</dbReference>
<dbReference type="Pfam" id="PF00990">
    <property type="entry name" value="GGDEF"/>
    <property type="match status" value="1"/>
</dbReference>
<dbReference type="InterPro" id="IPR000160">
    <property type="entry name" value="GGDEF_dom"/>
</dbReference>
<dbReference type="GO" id="GO:0052621">
    <property type="term" value="F:diguanylate cyclase activity"/>
    <property type="evidence" value="ECO:0007669"/>
    <property type="project" value="TreeGrafter"/>
</dbReference>
<dbReference type="AlphaFoldDB" id="A0A0F9RRJ5"/>
<dbReference type="PROSITE" id="PS50887">
    <property type="entry name" value="GGDEF"/>
    <property type="match status" value="1"/>
</dbReference>
<dbReference type="GO" id="GO:0043709">
    <property type="term" value="P:cell adhesion involved in single-species biofilm formation"/>
    <property type="evidence" value="ECO:0007669"/>
    <property type="project" value="TreeGrafter"/>
</dbReference>
<dbReference type="PANTHER" id="PTHR45138">
    <property type="entry name" value="REGULATORY COMPONENTS OF SENSORY TRANSDUCTION SYSTEM"/>
    <property type="match status" value="1"/>
</dbReference>
<organism evidence="2">
    <name type="scientific">marine sediment metagenome</name>
    <dbReference type="NCBI Taxonomy" id="412755"/>
    <lineage>
        <taxon>unclassified sequences</taxon>
        <taxon>metagenomes</taxon>
        <taxon>ecological metagenomes</taxon>
    </lineage>
</organism>
<gene>
    <name evidence="2" type="ORF">LCGC14_0612540</name>
</gene>
<dbReference type="FunFam" id="3.30.70.270:FF:000001">
    <property type="entry name" value="Diguanylate cyclase domain protein"/>
    <property type="match status" value="1"/>
</dbReference>
<comment type="caution">
    <text evidence="2">The sequence shown here is derived from an EMBL/GenBank/DDBJ whole genome shotgun (WGS) entry which is preliminary data.</text>
</comment>
<dbReference type="PANTHER" id="PTHR45138:SF9">
    <property type="entry name" value="DIGUANYLATE CYCLASE DGCM-RELATED"/>
    <property type="match status" value="1"/>
</dbReference>
<dbReference type="GO" id="GO:1902201">
    <property type="term" value="P:negative regulation of bacterial-type flagellum-dependent cell motility"/>
    <property type="evidence" value="ECO:0007669"/>
    <property type="project" value="TreeGrafter"/>
</dbReference>
<protein>
    <recommendedName>
        <fullName evidence="1">GGDEF domain-containing protein</fullName>
    </recommendedName>
</protein>
<sequence>MEQPSPEKKIKLSLIEGANTSKQAFYPERKTVNDGTEKTHLISVLQTSLILEEVLQLFQNEVRNIVGFDSFHYQHLSMKVKIDTNKVSRHRCHYKMEMNGNYLGEISFSRIDKFSAAEIELLEELLSVLVYPLRNSLLYKKALASALFDELTNLGNRAAYENSLQREIDIAKRQKTPLSMIVLDIDNFKVINDSYGHANGDRALKMLADTVVHTMRNSDITYRYGGEEFVLLLANTAISDAMIAAERIREAVSQIVCQDNKSTFQFTISVGIAELNEKEQGYHLFERADMALYEAKRAGKNQIVSAQMLL</sequence>
<dbReference type="InterPro" id="IPR050469">
    <property type="entry name" value="Diguanylate_Cyclase"/>
</dbReference>
<evidence type="ECO:0000313" key="2">
    <source>
        <dbReference type="EMBL" id="KKN52452.1"/>
    </source>
</evidence>
<dbReference type="InterPro" id="IPR029787">
    <property type="entry name" value="Nucleotide_cyclase"/>
</dbReference>
<evidence type="ECO:0000259" key="1">
    <source>
        <dbReference type="PROSITE" id="PS50887"/>
    </source>
</evidence>
<dbReference type="GO" id="GO:0005886">
    <property type="term" value="C:plasma membrane"/>
    <property type="evidence" value="ECO:0007669"/>
    <property type="project" value="TreeGrafter"/>
</dbReference>
<dbReference type="CDD" id="cd01949">
    <property type="entry name" value="GGDEF"/>
    <property type="match status" value="1"/>
</dbReference>